<reference evidence="9 10" key="1">
    <citation type="journal article" date="2014" name="Genome Announc.">
        <title>Draft genome sequence of Sclerotinia borealis, a psychrophilic plant pathogenic fungus.</title>
        <authorList>
            <person name="Mardanov A.V."/>
            <person name="Beletsky A.V."/>
            <person name="Kadnikov V.V."/>
            <person name="Ignatov A.N."/>
            <person name="Ravin N.V."/>
        </authorList>
    </citation>
    <scope>NUCLEOTIDE SEQUENCE [LARGE SCALE GENOMIC DNA]</scope>
    <source>
        <strain evidence="10">F-4157</strain>
    </source>
</reference>
<feature type="region of interest" description="Disordered" evidence="6">
    <location>
        <begin position="876"/>
        <end position="974"/>
    </location>
</feature>
<feature type="compositionally biased region" description="Polar residues" evidence="6">
    <location>
        <begin position="1086"/>
        <end position="1112"/>
    </location>
</feature>
<dbReference type="CDD" id="cd04618">
    <property type="entry name" value="CBS_euAMPK_gamma-like_repeat1"/>
    <property type="match status" value="1"/>
</dbReference>
<evidence type="ECO:0000256" key="5">
    <source>
        <dbReference type="SAM" id="Coils"/>
    </source>
</evidence>
<dbReference type="Pfam" id="PF00571">
    <property type="entry name" value="CBS"/>
    <property type="match status" value="2"/>
</dbReference>
<dbReference type="PANTHER" id="PTHR13780:SF35">
    <property type="entry name" value="LD22662P"/>
    <property type="match status" value="1"/>
</dbReference>
<feature type="coiled-coil region" evidence="5">
    <location>
        <begin position="1564"/>
        <end position="1622"/>
    </location>
</feature>
<dbReference type="InterPro" id="IPR046342">
    <property type="entry name" value="CBS_dom_sf"/>
</dbReference>
<feature type="compositionally biased region" description="Basic and acidic residues" evidence="6">
    <location>
        <begin position="939"/>
        <end position="954"/>
    </location>
</feature>
<dbReference type="GO" id="GO:0005737">
    <property type="term" value="C:cytoplasm"/>
    <property type="evidence" value="ECO:0007669"/>
    <property type="project" value="TreeGrafter"/>
</dbReference>
<dbReference type="GO" id="GO:0031588">
    <property type="term" value="C:nucleotide-activated protein kinase complex"/>
    <property type="evidence" value="ECO:0007669"/>
    <property type="project" value="TreeGrafter"/>
</dbReference>
<evidence type="ECO:0000256" key="2">
    <source>
        <dbReference type="ARBA" id="ARBA00022737"/>
    </source>
</evidence>
<comment type="similarity">
    <text evidence="1">Belongs to the 5'-AMP-activated protein kinase gamma subunit family.</text>
</comment>
<keyword evidence="3 4" id="KW-0129">CBS domain</keyword>
<feature type="domain" description="Rho-GAP" evidence="7">
    <location>
        <begin position="593"/>
        <end position="856"/>
    </location>
</feature>
<sequence>MAKEIRPTAPNPADSFTSQPPIIARHDHESRIAQPSTFLLPRGKVADMQQEKAQEKPQEKLMTTLDKDQQKGLKSIRDFLKRRTSYDVLPLSFRLIILNTDLLVKKSLTILLQNGIVSAPLWDSHTSTFAGLLTTSDYINVIQYYWQNPEALNQIDQFRLSSLRDIEKAIGVSPLETMSVHPTRPLYDACRQMLQTRARRIPLVDLDDETGKEMVVSVITQYRILKFISVNVDETEFLKKSVSELGLGTYGDLQTANMDTPVIDVIHMMVKHSISSVPIVDDDSRVLNLFEAVDVITIIKGGVYDGLTLTVGEALANRAEDFAGIYTCSEEDRHRPDLTGHQNGHNRFDRAISSYSLIPFCGLRIRDNDKQQLKIAGKHPAINMRPNSYHLNSRASSATLSLRRQQQDTATIFADDASIAQNLLRGQVIPIRRASIRAFPSDPNILLSRSGDGPSIIGEQPRVRRGLCSSNTWTSSSAGGESENDDSDDRTHFIEEFNRLADKHGVRKFIPSEYEDTPCIEDGPDKHGNWLSRKIFRRTSSSQTPIVKSKKAERRDLKKMRSISDSLRLKVRRDSLKDKDLVELVRLCGSSLLYLPAEYATSSLKLPTCIRATAQYLIQHAPATRGVFRIPGSQHTINLIYEHYCFKGDEGHVAGTVRCPTLPDHIDCDVHDVASAFKRFLSGIPGGILGSLPLFDALVSIQTHLRGDPELTRTKHTKVRARLMALSISTLRSTYRRDLICAVLGLLCMVGRAAETARREDDRGRPLPTSDLMGYRPLGIVFGPLLMGDLLHNYNIRLANGYGNLVLTPLSPPKTRKERKKYKSAEEGVTFNNTVDKIKVACEIMEMLITHWRDIVRHMKNLDTLPADDGCKSLALRGKKEPMLRPSMSESFSLRRPPDWTYDHPERNTNRDQSPTPPQRKLSPHSCPKHTETLGNHGELAEERAPDDHADTKQLDPLLVTKQRSRQRLLPGEALKNAKSVSALSAAMVKEHPDENNFEEGKLSYKQASQIPGPPSSTTDGKENDQKISAGERSTGRRVKGIVRRFESESNDAEVLLPDTDSKDFGYDKALDAQLSRQSHDKPSNETKTASSSSILHDDNGTSMQASSSSPRITPLGRENHIRFAPKTSSMQDSKDFRRRQGLTTSDRSNASSIIDPLSRVSYEEDQASLAVLGKALDSPDISMKSEKSTGKLEKAIKHDSGVDFLEKKEIEKPVTPNFSRPELPLQNVSDTHKITTIHTPKSTTMHGNDVQPSSRSKLPRTTGSAAHLVTTSEEPKITQAKSRFPHETASPATLSKVASIREMFRKRKSESRSSKSTEEHHKSEPFKPVMEYHPEPPPQKIPTPELATTPKKVGVRAMAEKFDSVTATPPPPSSPLPMKSARPAPITSVDTRRGGGVVSPYTINPPPSPSRSIASIKSAKSIRSFRNAALAQRYQQAQEQSSPTKILAPKRVLREFVPESTPPRAIVEDSHEDSVSSLKRPLSASNSLSVPLNPVCHPPPLPNRPAGMDGARSSIGSSDTLALTSSEFDTVHHFLHSQSQLTHDATLCKNTLTRGNTVLHSQIRSLQQQLYEKIEQIRQLQRRMEMRSSSDTENIGLAEQLREAREESETWRRRAEGAERKLELMDVISARNNARMEEQRGFSNRAREIQAGDGVGMHGRGYSVDGGMRKLIVKRRMAGTLSSEESTGSSGTVIRERSRMGKDGNEGGSGIDGNVTSDGIRHNDWASQTLSIMDGLKSWEN</sequence>
<evidence type="ECO:0000256" key="6">
    <source>
        <dbReference type="SAM" id="MobiDB-lite"/>
    </source>
</evidence>
<feature type="compositionally biased region" description="Basic and acidic residues" evidence="6">
    <location>
        <begin position="1060"/>
        <end position="1071"/>
    </location>
</feature>
<evidence type="ECO:0000256" key="1">
    <source>
        <dbReference type="ARBA" id="ARBA00006750"/>
    </source>
</evidence>
<dbReference type="SUPFAM" id="SSF54631">
    <property type="entry name" value="CBS-domain pair"/>
    <property type="match status" value="2"/>
</dbReference>
<evidence type="ECO:0000259" key="7">
    <source>
        <dbReference type="PROSITE" id="PS50238"/>
    </source>
</evidence>
<accession>W9CPW2</accession>
<dbReference type="GO" id="GO:0019887">
    <property type="term" value="F:protein kinase regulator activity"/>
    <property type="evidence" value="ECO:0007669"/>
    <property type="project" value="TreeGrafter"/>
</dbReference>
<evidence type="ECO:0008006" key="11">
    <source>
        <dbReference type="Google" id="ProtNLM"/>
    </source>
</evidence>
<dbReference type="Gene3D" id="3.10.580.10">
    <property type="entry name" value="CBS-domain"/>
    <property type="match status" value="2"/>
</dbReference>
<dbReference type="InterPro" id="IPR000198">
    <property type="entry name" value="RhoGAP_dom"/>
</dbReference>
<feature type="compositionally biased region" description="Polar residues" evidence="6">
    <location>
        <begin position="1142"/>
        <end position="1153"/>
    </location>
</feature>
<dbReference type="GO" id="GO:0005634">
    <property type="term" value="C:nucleus"/>
    <property type="evidence" value="ECO:0007669"/>
    <property type="project" value="TreeGrafter"/>
</dbReference>
<dbReference type="InterPro" id="IPR050511">
    <property type="entry name" value="AMPK_gamma/SDS23_families"/>
</dbReference>
<keyword evidence="5" id="KW-0175">Coiled coil</keyword>
<proteinExistence type="inferred from homology"/>
<evidence type="ECO:0000256" key="4">
    <source>
        <dbReference type="PROSITE-ProRule" id="PRU00703"/>
    </source>
</evidence>
<dbReference type="GO" id="GO:0007165">
    <property type="term" value="P:signal transduction"/>
    <property type="evidence" value="ECO:0007669"/>
    <property type="project" value="InterPro"/>
</dbReference>
<gene>
    <name evidence="9" type="ORF">SBOR_3047</name>
</gene>
<dbReference type="GO" id="GO:0019901">
    <property type="term" value="F:protein kinase binding"/>
    <property type="evidence" value="ECO:0007669"/>
    <property type="project" value="TreeGrafter"/>
</dbReference>
<feature type="region of interest" description="Disordered" evidence="6">
    <location>
        <begin position="1305"/>
        <end position="1414"/>
    </location>
</feature>
<feature type="domain" description="CBS" evidence="8">
    <location>
        <begin position="172"/>
        <end position="234"/>
    </location>
</feature>
<feature type="compositionally biased region" description="Basic and acidic residues" evidence="6">
    <location>
        <begin position="1695"/>
        <end position="1706"/>
    </location>
</feature>
<evidence type="ECO:0000313" key="9">
    <source>
        <dbReference type="EMBL" id="ESZ96545.1"/>
    </source>
</evidence>
<dbReference type="Gene3D" id="1.10.555.10">
    <property type="entry name" value="Rho GTPase activation protein"/>
    <property type="match status" value="1"/>
</dbReference>
<dbReference type="PROSITE" id="PS50238">
    <property type="entry name" value="RHOGAP"/>
    <property type="match status" value="1"/>
</dbReference>
<feature type="region of interest" description="Disordered" evidence="6">
    <location>
        <begin position="1679"/>
        <end position="1723"/>
    </location>
</feature>
<feature type="region of interest" description="Disordered" evidence="6">
    <location>
        <begin position="449"/>
        <end position="489"/>
    </location>
</feature>
<dbReference type="SMART" id="SM00116">
    <property type="entry name" value="CBS"/>
    <property type="match status" value="3"/>
</dbReference>
<feature type="region of interest" description="Disordered" evidence="6">
    <location>
        <begin position="1490"/>
        <end position="1518"/>
    </location>
</feature>
<feature type="domain" description="CBS" evidence="8">
    <location>
        <begin position="247"/>
        <end position="306"/>
    </location>
</feature>
<feature type="compositionally biased region" description="Basic and acidic residues" evidence="6">
    <location>
        <begin position="896"/>
        <end position="910"/>
    </location>
</feature>
<dbReference type="InterPro" id="IPR000644">
    <property type="entry name" value="CBS_dom"/>
</dbReference>
<feature type="region of interest" description="Disordered" evidence="6">
    <location>
        <begin position="1240"/>
        <end position="1262"/>
    </location>
</feature>
<organism evidence="9 10">
    <name type="scientific">Sclerotinia borealis (strain F-4128)</name>
    <dbReference type="NCBI Taxonomy" id="1432307"/>
    <lineage>
        <taxon>Eukaryota</taxon>
        <taxon>Fungi</taxon>
        <taxon>Dikarya</taxon>
        <taxon>Ascomycota</taxon>
        <taxon>Pezizomycotina</taxon>
        <taxon>Leotiomycetes</taxon>
        <taxon>Helotiales</taxon>
        <taxon>Sclerotiniaceae</taxon>
        <taxon>Sclerotinia</taxon>
    </lineage>
</organism>
<feature type="compositionally biased region" description="Polar residues" evidence="6">
    <location>
        <begin position="468"/>
        <end position="479"/>
    </location>
</feature>
<evidence type="ECO:0000259" key="8">
    <source>
        <dbReference type="PROSITE" id="PS51371"/>
    </source>
</evidence>
<dbReference type="CDD" id="cd00159">
    <property type="entry name" value="RhoGAP"/>
    <property type="match status" value="1"/>
</dbReference>
<evidence type="ECO:0000313" key="10">
    <source>
        <dbReference type="Proteomes" id="UP000019487"/>
    </source>
</evidence>
<feature type="compositionally biased region" description="Basic and acidic residues" evidence="6">
    <location>
        <begin position="1311"/>
        <end position="1335"/>
    </location>
</feature>
<dbReference type="Proteomes" id="UP000019487">
    <property type="component" value="Unassembled WGS sequence"/>
</dbReference>
<feature type="compositionally biased region" description="Low complexity" evidence="6">
    <location>
        <begin position="1683"/>
        <end position="1693"/>
    </location>
</feature>
<dbReference type="InterPro" id="IPR008936">
    <property type="entry name" value="Rho_GTPase_activation_prot"/>
</dbReference>
<protein>
    <recommendedName>
        <fullName evidence="11">Rho-GAP domain-containing protein</fullName>
    </recommendedName>
</protein>
<comment type="caution">
    <text evidence="9">The sequence shown here is derived from an EMBL/GenBank/DDBJ whole genome shotgun (WGS) entry which is preliminary data.</text>
</comment>
<feature type="region of interest" description="Disordered" evidence="6">
    <location>
        <begin position="1007"/>
        <end position="1157"/>
    </location>
</feature>
<dbReference type="PROSITE" id="PS51371">
    <property type="entry name" value="CBS"/>
    <property type="match status" value="2"/>
</dbReference>
<dbReference type="SMART" id="SM00324">
    <property type="entry name" value="RhoGAP"/>
    <property type="match status" value="1"/>
</dbReference>
<dbReference type="Pfam" id="PF00620">
    <property type="entry name" value="RhoGAP"/>
    <property type="match status" value="1"/>
</dbReference>
<dbReference type="EMBL" id="AYSA01000134">
    <property type="protein sequence ID" value="ESZ96545.1"/>
    <property type="molecule type" value="Genomic_DNA"/>
</dbReference>
<dbReference type="HOGENOM" id="CLU_002748_1_0_1"/>
<evidence type="ECO:0000256" key="3">
    <source>
        <dbReference type="ARBA" id="ARBA00023122"/>
    </source>
</evidence>
<dbReference type="OrthoDB" id="9994905at2759"/>
<dbReference type="STRING" id="1432307.W9CPW2"/>
<dbReference type="GO" id="GO:0016208">
    <property type="term" value="F:AMP binding"/>
    <property type="evidence" value="ECO:0007669"/>
    <property type="project" value="TreeGrafter"/>
</dbReference>
<dbReference type="PANTHER" id="PTHR13780">
    <property type="entry name" value="AMP-ACTIVATED PROTEIN KINASE, GAMMA REGULATORY SUBUNIT"/>
    <property type="match status" value="1"/>
</dbReference>
<name>W9CPW2_SCLBF</name>
<dbReference type="SUPFAM" id="SSF48350">
    <property type="entry name" value="GTPase activation domain, GAP"/>
    <property type="match status" value="1"/>
</dbReference>
<keyword evidence="2" id="KW-0677">Repeat</keyword>
<feature type="region of interest" description="Disordered" evidence="6">
    <location>
        <begin position="1"/>
        <end position="32"/>
    </location>
</feature>
<keyword evidence="10" id="KW-1185">Reference proteome</keyword>